<dbReference type="PANTHER" id="PTHR47381">
    <property type="entry name" value="ALPHA/BETA-HYDROLASES SUPERFAMILY PROTEIN"/>
    <property type="match status" value="1"/>
</dbReference>
<dbReference type="OrthoDB" id="2152248at2759"/>
<name>A0A0F4ZJV6_9PEZI</name>
<comment type="caution">
    <text evidence="1">The sequence shown here is derived from an EMBL/GenBank/DDBJ whole genome shotgun (WGS) entry which is preliminary data.</text>
</comment>
<gene>
    <name evidence="1" type="ORF">TD95_002084</name>
</gene>
<proteinExistence type="predicted"/>
<dbReference type="SUPFAM" id="SSF53474">
    <property type="entry name" value="alpha/beta-Hydrolases"/>
    <property type="match status" value="1"/>
</dbReference>
<dbReference type="AlphaFoldDB" id="A0A0F4ZJV6"/>
<sequence length="339" mass="37058">MSSTPITPDTPTASKRTEMFAGLWVDIYGLAEASPAATAYTILWLHHARTRSKGHMADFANRMLAHWAAQPEHHARALLCVAFDQRNHGTRLLSEDANKSWKQGNQRHAQDMVGGMAGMVADTCALMDVLEGYLFPQTGGRVDQHMVLGKSLGGHTTWQTLFADERVTAGVAIVGCADFMRPELMTNRARNAHIPSYNPETPSSILGSPHFPADCVRTCTKYDPRGILFGTAAIPPSAAATSPQERARISALLAGKVRGKRILATFGGADTLVPYAASKRFLDYVCEATETWARDAQFTVVRQVYEAAGHDFTEDMIAESLRFLSDAMKEAPVTARHKI</sequence>
<keyword evidence="2" id="KW-1185">Reference proteome</keyword>
<dbReference type="PANTHER" id="PTHR47381:SF3">
    <property type="entry name" value="ALPHA_BETA-HYDROLASES SUPERFAMILY PROTEIN"/>
    <property type="match status" value="1"/>
</dbReference>
<dbReference type="Gene3D" id="3.40.50.1820">
    <property type="entry name" value="alpha/beta hydrolase"/>
    <property type="match status" value="1"/>
</dbReference>
<dbReference type="EMBL" id="LAEV01000371">
    <property type="protein sequence ID" value="KKA30500.1"/>
    <property type="molecule type" value="Genomic_DNA"/>
</dbReference>
<protein>
    <recommendedName>
        <fullName evidence="3">AB hydrolase-1 domain-containing protein</fullName>
    </recommendedName>
</protein>
<evidence type="ECO:0000313" key="1">
    <source>
        <dbReference type="EMBL" id="KKA30500.1"/>
    </source>
</evidence>
<reference evidence="1 2" key="1">
    <citation type="submission" date="2015-03" db="EMBL/GenBank/DDBJ databases">
        <authorList>
            <person name="Radwan O."/>
            <person name="Al-Naeli F.A."/>
            <person name="Rendon G.A."/>
            <person name="Fields C."/>
        </authorList>
    </citation>
    <scope>NUCLEOTIDE SEQUENCE [LARGE SCALE GENOMIC DNA]</scope>
    <source>
        <strain evidence="1">CR-DP1</strain>
    </source>
</reference>
<dbReference type="Proteomes" id="UP000033483">
    <property type="component" value="Unassembled WGS sequence"/>
</dbReference>
<dbReference type="Pfam" id="PF10142">
    <property type="entry name" value="PhoPQ_related"/>
    <property type="match status" value="1"/>
</dbReference>
<accession>A0A0F4ZJV6</accession>
<evidence type="ECO:0000313" key="2">
    <source>
        <dbReference type="Proteomes" id="UP000033483"/>
    </source>
</evidence>
<organism evidence="1 2">
    <name type="scientific">Thielaviopsis punctulata</name>
    <dbReference type="NCBI Taxonomy" id="72032"/>
    <lineage>
        <taxon>Eukaryota</taxon>
        <taxon>Fungi</taxon>
        <taxon>Dikarya</taxon>
        <taxon>Ascomycota</taxon>
        <taxon>Pezizomycotina</taxon>
        <taxon>Sordariomycetes</taxon>
        <taxon>Hypocreomycetidae</taxon>
        <taxon>Microascales</taxon>
        <taxon>Ceratocystidaceae</taxon>
        <taxon>Thielaviopsis</taxon>
    </lineage>
</organism>
<evidence type="ECO:0008006" key="3">
    <source>
        <dbReference type="Google" id="ProtNLM"/>
    </source>
</evidence>
<dbReference type="InterPro" id="IPR029058">
    <property type="entry name" value="AB_hydrolase_fold"/>
</dbReference>
<dbReference type="InterPro" id="IPR009199">
    <property type="entry name" value="PhoPQ-act_pathogen-rel_PqaA"/>
</dbReference>